<dbReference type="RefSeq" id="WP_133532458.1">
    <property type="nucleotide sequence ID" value="NZ_SNXR01000012.1"/>
</dbReference>
<reference evidence="1 2" key="1">
    <citation type="submission" date="2019-03" db="EMBL/GenBank/DDBJ databases">
        <title>Genomic Encyclopedia of Archaeal and Bacterial Type Strains, Phase II (KMG-II): from individual species to whole genera.</title>
        <authorList>
            <person name="Goeker M."/>
        </authorList>
    </citation>
    <scope>NUCLEOTIDE SEQUENCE [LARGE SCALE GENOMIC DNA]</scope>
    <source>
        <strain evidence="1 2">DSM 25687</strain>
    </source>
</reference>
<dbReference type="Proteomes" id="UP000295260">
    <property type="component" value="Unassembled WGS sequence"/>
</dbReference>
<evidence type="ECO:0000313" key="2">
    <source>
        <dbReference type="Proteomes" id="UP000295260"/>
    </source>
</evidence>
<name>A0A4R6QFA0_9FLAO</name>
<accession>A0A4R6QFA0</accession>
<protein>
    <submittedName>
        <fullName evidence="1">Uncharacterized protein</fullName>
    </submittedName>
</protein>
<dbReference type="AlphaFoldDB" id="A0A4R6QFA0"/>
<sequence length="161" mass="18935">MKFIFKILLLILFSNKMQSQSKVFSIEEAQKKGISIEKLDLEYKSAVHSDSTKAVFKTEAQQQKLQESYTKLLQDLGSFLNKNNFKWESKTKCFQRIYFAPNGKIDYFIYNFKLKNVLPENLISEEKQKEFQRLLELFVKEYTFSSTASEPFAQCSPTSYQ</sequence>
<evidence type="ECO:0000313" key="1">
    <source>
        <dbReference type="EMBL" id="TDP60169.1"/>
    </source>
</evidence>
<proteinExistence type="predicted"/>
<keyword evidence="2" id="KW-1185">Reference proteome</keyword>
<gene>
    <name evidence="1" type="ORF">BC748_1148</name>
</gene>
<comment type="caution">
    <text evidence="1">The sequence shown here is derived from an EMBL/GenBank/DDBJ whole genome shotgun (WGS) entry which is preliminary data.</text>
</comment>
<organism evidence="1 2">
    <name type="scientific">Flavobacterium dankookense</name>
    <dbReference type="NCBI Taxonomy" id="706186"/>
    <lineage>
        <taxon>Bacteria</taxon>
        <taxon>Pseudomonadati</taxon>
        <taxon>Bacteroidota</taxon>
        <taxon>Flavobacteriia</taxon>
        <taxon>Flavobacteriales</taxon>
        <taxon>Flavobacteriaceae</taxon>
        <taxon>Flavobacterium</taxon>
    </lineage>
</organism>
<dbReference type="EMBL" id="SNXR01000012">
    <property type="protein sequence ID" value="TDP60169.1"/>
    <property type="molecule type" value="Genomic_DNA"/>
</dbReference>
<dbReference type="OrthoDB" id="1370168at2"/>